<dbReference type="Pfam" id="PF02734">
    <property type="entry name" value="Dak2"/>
    <property type="match status" value="1"/>
</dbReference>
<evidence type="ECO:0000256" key="2">
    <source>
        <dbReference type="ARBA" id="ARBA00022777"/>
    </source>
</evidence>
<dbReference type="PATRIC" id="fig|172049.5.peg.1605"/>
<dbReference type="PANTHER" id="PTHR28629">
    <property type="entry name" value="TRIOKINASE/FMN CYCLASE"/>
    <property type="match status" value="1"/>
</dbReference>
<dbReference type="GO" id="GO:0004371">
    <property type="term" value="F:glycerone kinase activity"/>
    <property type="evidence" value="ECO:0007669"/>
    <property type="project" value="InterPro"/>
</dbReference>
<evidence type="ECO:0000313" key="4">
    <source>
        <dbReference type="EMBL" id="KUK16960.1"/>
    </source>
</evidence>
<dbReference type="InterPro" id="IPR050861">
    <property type="entry name" value="Dihydroxyacetone_Kinase"/>
</dbReference>
<dbReference type="GO" id="GO:0005829">
    <property type="term" value="C:cytosol"/>
    <property type="evidence" value="ECO:0007669"/>
    <property type="project" value="TreeGrafter"/>
</dbReference>
<dbReference type="InterPro" id="IPR036117">
    <property type="entry name" value="DhaL_dom_sf"/>
</dbReference>
<dbReference type="FunFam" id="1.25.40.340:FF:000002">
    <property type="entry name" value="Dihydroxyacetone kinase, L subunit"/>
    <property type="match status" value="1"/>
</dbReference>
<accession>A0A117L195</accession>
<organism evidence="4 5">
    <name type="scientific">Thermococcus sibiricus</name>
    <dbReference type="NCBI Taxonomy" id="172049"/>
    <lineage>
        <taxon>Archaea</taxon>
        <taxon>Methanobacteriati</taxon>
        <taxon>Methanobacteriota</taxon>
        <taxon>Thermococci</taxon>
        <taxon>Thermococcales</taxon>
        <taxon>Thermococcaceae</taxon>
        <taxon>Thermococcus</taxon>
    </lineage>
</organism>
<dbReference type="AlphaFoldDB" id="A0A117L195"/>
<evidence type="ECO:0000259" key="3">
    <source>
        <dbReference type="PROSITE" id="PS51480"/>
    </source>
</evidence>
<dbReference type="PROSITE" id="PS51480">
    <property type="entry name" value="DHAL"/>
    <property type="match status" value="1"/>
</dbReference>
<gene>
    <name evidence="4" type="ORF">XD54_1740</name>
</gene>
<dbReference type="EMBL" id="LGFD01000044">
    <property type="protein sequence ID" value="KUK16960.1"/>
    <property type="molecule type" value="Genomic_DNA"/>
</dbReference>
<feature type="domain" description="DhaL" evidence="3">
    <location>
        <begin position="6"/>
        <end position="207"/>
    </location>
</feature>
<dbReference type="RefSeq" id="WP_087037270.1">
    <property type="nucleotide sequence ID" value="NZ_LGFD01000044.1"/>
</dbReference>
<name>A0A117L195_9EURY</name>
<dbReference type="NCBIfam" id="TIGR02365">
    <property type="entry name" value="dha_L_ycgS"/>
    <property type="match status" value="1"/>
</dbReference>
<dbReference type="Proteomes" id="UP000053911">
    <property type="component" value="Unassembled WGS sequence"/>
</dbReference>
<dbReference type="InterPro" id="IPR012737">
    <property type="entry name" value="DhaK_L_YcgS"/>
</dbReference>
<dbReference type="InterPro" id="IPR004007">
    <property type="entry name" value="DhaL_dom"/>
</dbReference>
<reference evidence="5" key="1">
    <citation type="journal article" date="2015" name="MBio">
        <title>Genome-Resolved Metagenomic Analysis Reveals Roles for Candidate Phyla and Other Microbial Community Members in Biogeochemical Transformations in Oil Reservoirs.</title>
        <authorList>
            <person name="Hu P."/>
            <person name="Tom L."/>
            <person name="Singh A."/>
            <person name="Thomas B.C."/>
            <person name="Baker B.J."/>
            <person name="Piceno Y.M."/>
            <person name="Andersen G.L."/>
            <person name="Banfield J.F."/>
        </authorList>
    </citation>
    <scope>NUCLEOTIDE SEQUENCE [LARGE SCALE GENOMIC DNA]</scope>
</reference>
<keyword evidence="1" id="KW-0808">Transferase</keyword>
<dbReference type="SUPFAM" id="SSF101473">
    <property type="entry name" value="DhaL-like"/>
    <property type="match status" value="1"/>
</dbReference>
<dbReference type="SMART" id="SM01120">
    <property type="entry name" value="Dak2"/>
    <property type="match status" value="1"/>
</dbReference>
<sequence length="211" mass="23450">MEYTLEYFDRFVKIYAKHLSENKEYLTQLDAAIGDGDHGINMDRGAKAALERLKSMDPKTPGELLRTVGMALLSTVGGAAGPLYGTVFMKMSIAIGNKEKIDDKELVKALEQALLGIKTLGKAEVGEKTMVDVWEPVVEFLKEKVLKEGYELPDICEEVIKLAEERMKATIPMIARKGRASYLGERSIGHQDPGATSSYLFFRSLCEALQR</sequence>
<evidence type="ECO:0000313" key="5">
    <source>
        <dbReference type="Proteomes" id="UP000053911"/>
    </source>
</evidence>
<proteinExistence type="predicted"/>
<evidence type="ECO:0000256" key="1">
    <source>
        <dbReference type="ARBA" id="ARBA00022679"/>
    </source>
</evidence>
<keyword evidence="2 4" id="KW-0418">Kinase</keyword>
<dbReference type="PANTHER" id="PTHR28629:SF4">
    <property type="entry name" value="TRIOKINASE_FMN CYCLASE"/>
    <property type="match status" value="1"/>
</dbReference>
<dbReference type="GO" id="GO:0019563">
    <property type="term" value="P:glycerol catabolic process"/>
    <property type="evidence" value="ECO:0007669"/>
    <property type="project" value="TreeGrafter"/>
</dbReference>
<comment type="caution">
    <text evidence="4">The sequence shown here is derived from an EMBL/GenBank/DDBJ whole genome shotgun (WGS) entry which is preliminary data.</text>
</comment>
<dbReference type="Gene3D" id="1.25.40.340">
    <property type="match status" value="1"/>
</dbReference>
<protein>
    <submittedName>
        <fullName evidence="4">Dihydroxyacetone kinase, L subunit</fullName>
    </submittedName>
</protein>